<dbReference type="AlphaFoldDB" id="A0A8S9HXV8"/>
<proteinExistence type="predicted"/>
<organism evidence="1">
    <name type="scientific">Brassica cretica</name>
    <name type="common">Mustard</name>
    <dbReference type="NCBI Taxonomy" id="69181"/>
    <lineage>
        <taxon>Eukaryota</taxon>
        <taxon>Viridiplantae</taxon>
        <taxon>Streptophyta</taxon>
        <taxon>Embryophyta</taxon>
        <taxon>Tracheophyta</taxon>
        <taxon>Spermatophyta</taxon>
        <taxon>Magnoliopsida</taxon>
        <taxon>eudicotyledons</taxon>
        <taxon>Gunneridae</taxon>
        <taxon>Pentapetalae</taxon>
        <taxon>rosids</taxon>
        <taxon>malvids</taxon>
        <taxon>Brassicales</taxon>
        <taxon>Brassicaceae</taxon>
        <taxon>Brassiceae</taxon>
        <taxon>Brassica</taxon>
    </lineage>
</organism>
<gene>
    <name evidence="1" type="ORF">F2Q70_00016684</name>
</gene>
<reference evidence="1" key="1">
    <citation type="submission" date="2019-12" db="EMBL/GenBank/DDBJ databases">
        <title>Genome sequencing and annotation of Brassica cretica.</title>
        <authorList>
            <person name="Studholme D.J."/>
            <person name="Sarris P.F."/>
        </authorList>
    </citation>
    <scope>NUCLEOTIDE SEQUENCE</scope>
    <source>
        <strain evidence="1">PFS-102/07</strain>
        <tissue evidence="1">Leaf</tissue>
    </source>
</reference>
<evidence type="ECO:0000313" key="1">
    <source>
        <dbReference type="EMBL" id="KAF2562390.1"/>
    </source>
</evidence>
<sequence length="303" mass="33008">MSRQGYVSWGRVCGRFLGCWLMGQSFSDLLLTRQSSVMAARELLVDSSDKVCLSVSSSVWRVSRRLAFLILGVSDLEEFSAAHVAHCFIPAHGDVWCSGAGEPVLLPLSLCVSACGFGVVILSPELRSRGGPQASTTNLLPFHPDFLAGSGFSQCGELVVGSLSSSLVSQIWKRFPLLSRCLFEGSALQDMRWCSHLWRCHMKFSAARVAHCFIPAHGDVWCSGAGEPVLLPLSLFVSACGFGVVILSPELRSRGGPQASTTNLLPFHPDFLAGSGFGRRNEALLLIWTNKVKREYEVWSEIV</sequence>
<protein>
    <submittedName>
        <fullName evidence="1">Uncharacterized protein</fullName>
    </submittedName>
</protein>
<comment type="caution">
    <text evidence="1">The sequence shown here is derived from an EMBL/GenBank/DDBJ whole genome shotgun (WGS) entry which is preliminary data.</text>
</comment>
<accession>A0A8S9HXV8</accession>
<dbReference type="EMBL" id="QGKY02001250">
    <property type="protein sequence ID" value="KAF2562390.1"/>
    <property type="molecule type" value="Genomic_DNA"/>
</dbReference>
<name>A0A8S9HXV8_BRACR</name>